<evidence type="ECO:0000313" key="2">
    <source>
        <dbReference type="EMBL" id="KUG52950.1"/>
    </source>
</evidence>
<comment type="caution">
    <text evidence="2">The sequence shown here is derived from an EMBL/GenBank/DDBJ whole genome shotgun (WGS) entry which is preliminary data.</text>
</comment>
<evidence type="ECO:0000313" key="3">
    <source>
        <dbReference type="Proteomes" id="UP000053512"/>
    </source>
</evidence>
<feature type="region of interest" description="Disordered" evidence="1">
    <location>
        <begin position="204"/>
        <end position="280"/>
    </location>
</feature>
<accession>A0A0W8I4G8</accession>
<organism evidence="2 3">
    <name type="scientific">Kocuria rosea subsp. polaris</name>
    <dbReference type="NCBI Taxonomy" id="136273"/>
    <lineage>
        <taxon>Bacteria</taxon>
        <taxon>Bacillati</taxon>
        <taxon>Actinomycetota</taxon>
        <taxon>Actinomycetes</taxon>
        <taxon>Micrococcales</taxon>
        <taxon>Micrococcaceae</taxon>
        <taxon>Kocuria</taxon>
    </lineage>
</organism>
<name>A0A0W8I4G8_KOCRO</name>
<dbReference type="EMBL" id="LQBK01000038">
    <property type="protein sequence ID" value="KUG52950.1"/>
    <property type="molecule type" value="Genomic_DNA"/>
</dbReference>
<evidence type="ECO:0000256" key="1">
    <source>
        <dbReference type="SAM" id="MobiDB-lite"/>
    </source>
</evidence>
<sequence>MPDISWLLESLHHVALRVGRADELGLQAVHDSHLWPRQGPVELVSRVDDQAKSLMLRSVAPVPPRISLLFSEAVHQLRAALDNVVFNLASETVPGPMTEKQVKAASFPIARDDAALRGWTKRMRRDGLPGLTDGALSDRIACLQSFVDFGRQIESVIPWLGQMLGMPLDRVHALMLLQEYSNQDKHRTLRTAGHPGIATVYGETFGEDDRSPRGLAPATWSSPSPRAVRARRSTPGPMWRSSARSTRQWWSAPGSRCARARPPRGSRSERRSGGWRRWSG</sequence>
<dbReference type="RefSeq" id="WP_058874980.1">
    <property type="nucleotide sequence ID" value="NZ_LQBK01000038.1"/>
</dbReference>
<reference evidence="3" key="1">
    <citation type="submission" date="2015-12" db="EMBL/GenBank/DDBJ databases">
        <authorList>
            <person name="Nair G.R."/>
            <person name="Kaur G."/>
            <person name="Mayilraj S."/>
        </authorList>
    </citation>
    <scope>NUCLEOTIDE SEQUENCE [LARGE SCALE GENOMIC DNA]</scope>
    <source>
        <strain evidence="3">CD08_4</strain>
    </source>
</reference>
<gene>
    <name evidence="2" type="ORF">AVL61_12050</name>
</gene>
<dbReference type="AlphaFoldDB" id="A0A0W8I4G8"/>
<proteinExistence type="predicted"/>
<dbReference type="Proteomes" id="UP000053512">
    <property type="component" value="Unassembled WGS sequence"/>
</dbReference>
<protein>
    <submittedName>
        <fullName evidence="2">Uncharacterized protein</fullName>
    </submittedName>
</protein>